<keyword evidence="6" id="KW-0868">Chloride</keyword>
<feature type="transmembrane region" description="Helical" evidence="6">
    <location>
        <begin position="274"/>
        <end position="291"/>
    </location>
</feature>
<evidence type="ECO:0000256" key="4">
    <source>
        <dbReference type="ARBA" id="ARBA00023136"/>
    </source>
</evidence>
<dbReference type="PANTHER" id="PTHR10736">
    <property type="entry name" value="BESTROPHIN"/>
    <property type="match status" value="1"/>
</dbReference>
<comment type="subcellular location">
    <subcellularLocation>
        <location evidence="6">Cell membrane</location>
        <topology evidence="6">Multi-pass membrane protein</topology>
    </subcellularLocation>
    <subcellularLocation>
        <location evidence="1">Membrane</location>
    </subcellularLocation>
</comment>
<name>A0A914ZNZ3_PARUN</name>
<evidence type="ECO:0000256" key="2">
    <source>
        <dbReference type="ARBA" id="ARBA00022692"/>
    </source>
</evidence>
<keyword evidence="6" id="KW-1003">Cell membrane</keyword>
<dbReference type="Pfam" id="PF01062">
    <property type="entry name" value="Bestrophin"/>
    <property type="match status" value="1"/>
</dbReference>
<dbReference type="InterPro" id="IPR021134">
    <property type="entry name" value="Bestrophin-like"/>
</dbReference>
<keyword evidence="6" id="KW-0406">Ion transport</keyword>
<dbReference type="GO" id="GO:0005886">
    <property type="term" value="C:plasma membrane"/>
    <property type="evidence" value="ECO:0007669"/>
    <property type="project" value="UniProtKB-SubCell"/>
</dbReference>
<keyword evidence="6" id="KW-0813">Transport</keyword>
<feature type="compositionally biased region" description="Basic and acidic residues" evidence="7">
    <location>
        <begin position="531"/>
        <end position="542"/>
    </location>
</feature>
<dbReference type="WBParaSite" id="PgB10_g039_t02">
    <property type="protein sequence ID" value="PgB10_g039_t02"/>
    <property type="gene ID" value="PgB10_g039"/>
</dbReference>
<dbReference type="Proteomes" id="UP000887569">
    <property type="component" value="Unplaced"/>
</dbReference>
<comment type="function">
    <text evidence="6">Forms chloride channels.</text>
</comment>
<evidence type="ECO:0000256" key="5">
    <source>
        <dbReference type="ARBA" id="ARBA00034769"/>
    </source>
</evidence>
<evidence type="ECO:0000313" key="8">
    <source>
        <dbReference type="Proteomes" id="UP000887569"/>
    </source>
</evidence>
<keyword evidence="2 6" id="KW-0812">Transmembrane</keyword>
<keyword evidence="4 6" id="KW-0472">Membrane</keyword>
<feature type="transmembrane region" description="Helical" evidence="6">
    <location>
        <begin position="74"/>
        <end position="92"/>
    </location>
</feature>
<accession>A0A914ZNZ3</accession>
<protein>
    <recommendedName>
        <fullName evidence="6">Bestrophin homolog</fullName>
    </recommendedName>
</protein>
<keyword evidence="8" id="KW-1185">Reference proteome</keyword>
<feature type="compositionally biased region" description="Low complexity" evidence="7">
    <location>
        <begin position="511"/>
        <end position="520"/>
    </location>
</feature>
<dbReference type="InterPro" id="IPR000615">
    <property type="entry name" value="Bestrophin"/>
</dbReference>
<keyword evidence="6" id="KW-0869">Chloride channel</keyword>
<evidence type="ECO:0000313" key="9">
    <source>
        <dbReference type="WBParaSite" id="PgB10_g039_t01"/>
    </source>
</evidence>
<evidence type="ECO:0000256" key="3">
    <source>
        <dbReference type="ARBA" id="ARBA00022989"/>
    </source>
</evidence>
<dbReference type="GO" id="GO:0005254">
    <property type="term" value="F:chloride channel activity"/>
    <property type="evidence" value="ECO:0007669"/>
    <property type="project" value="UniProtKB-KW"/>
</dbReference>
<dbReference type="WBParaSite" id="PgB10_g039_t01">
    <property type="protein sequence ID" value="PgB10_g039_t01"/>
    <property type="gene ID" value="PgB10_g039"/>
</dbReference>
<organism evidence="8 10">
    <name type="scientific">Parascaris univalens</name>
    <name type="common">Nematode worm</name>
    <dbReference type="NCBI Taxonomy" id="6257"/>
    <lineage>
        <taxon>Eukaryota</taxon>
        <taxon>Metazoa</taxon>
        <taxon>Ecdysozoa</taxon>
        <taxon>Nematoda</taxon>
        <taxon>Chromadorea</taxon>
        <taxon>Rhabditida</taxon>
        <taxon>Spirurina</taxon>
        <taxon>Ascaridomorpha</taxon>
        <taxon>Ascaridoidea</taxon>
        <taxon>Ascarididae</taxon>
        <taxon>Parascaris</taxon>
    </lineage>
</organism>
<evidence type="ECO:0000256" key="1">
    <source>
        <dbReference type="ARBA" id="ARBA00004370"/>
    </source>
</evidence>
<proteinExistence type="inferred from homology"/>
<comment type="similarity">
    <text evidence="5 6">Belongs to the anion channel-forming bestrophin (TC 1.A.46) family. Calcium-sensitive chloride channel subfamily.</text>
</comment>
<keyword evidence="3 6" id="KW-1133">Transmembrane helix</keyword>
<reference evidence="9 10" key="1">
    <citation type="submission" date="2022-11" db="UniProtKB">
        <authorList>
            <consortium name="WormBaseParasite"/>
        </authorList>
    </citation>
    <scope>IDENTIFICATION</scope>
</reference>
<evidence type="ECO:0000256" key="7">
    <source>
        <dbReference type="SAM" id="MobiDB-lite"/>
    </source>
</evidence>
<dbReference type="GO" id="GO:0034707">
    <property type="term" value="C:chloride channel complex"/>
    <property type="evidence" value="ECO:0007669"/>
    <property type="project" value="UniProtKB-KW"/>
</dbReference>
<evidence type="ECO:0000256" key="6">
    <source>
        <dbReference type="RuleBase" id="RU363126"/>
    </source>
</evidence>
<feature type="region of interest" description="Disordered" evidence="7">
    <location>
        <begin position="506"/>
        <end position="542"/>
    </location>
</feature>
<feature type="transmembrane region" description="Helical" evidence="6">
    <location>
        <begin position="36"/>
        <end position="54"/>
    </location>
</feature>
<keyword evidence="6" id="KW-0407">Ion channel</keyword>
<dbReference type="AlphaFoldDB" id="A0A914ZNZ3"/>
<sequence>MTISYQLGVSSASIFSFLRLLFRWKASIWKIVLKELIIWTILYLIVSFFYRTNYFMTAEQKVTFEKVAHYLNNLLNYIPLTFILGFFVDVIMERWSKLFSNMGYVESQSIFIGNYVRGDDKETRLVRRAMARYLCLTQALVFRDIGVSVRKRFPTMNSLVQAGLLLEEEKEKLENIKLKYDKYWAPTNWIYTLIFRARREGKITHDILASKLCDEIKTFRYNLQMVCNYDWVPLPLVYTQAVFLATYAYFATCLIGRQKIITDRDVSYKHSLDTILPIMTMIQFFFVIGWVKVAQGLLNPFGQDDDDFECNYLIDKNLATSLCIVDDEYDNVPEIKADRFWHRKDEESLYSPIRSSQSTNPLVGSAVNAKLNIKEENIEMVVRMPKRRNAIDFSGRRRASSHLSLNIANVLRRRSNLRRRTGTTSERGTDEIYTDHEMHKMDARLWQFNENSIVNYIARTRLQTMATNIPHHDSVYYKQENAISARSMSLLPSMKLFIVEEAEAQRTRNGSNSSSHSSFIPPDPSPTTHPKNHDYKLNNDEE</sequence>
<evidence type="ECO:0000313" key="10">
    <source>
        <dbReference type="WBParaSite" id="PgB10_g039_t02"/>
    </source>
</evidence>
<dbReference type="PANTHER" id="PTHR10736:SF0">
    <property type="entry name" value="BESTROPHIN HOMOLOG"/>
    <property type="match status" value="1"/>
</dbReference>